<dbReference type="GO" id="GO:0046872">
    <property type="term" value="F:metal ion binding"/>
    <property type="evidence" value="ECO:0007669"/>
    <property type="project" value="UniProtKB-KW"/>
</dbReference>
<dbReference type="Pfam" id="PF12850">
    <property type="entry name" value="Metallophos_2"/>
    <property type="match status" value="1"/>
</dbReference>
<dbReference type="InterPro" id="IPR029052">
    <property type="entry name" value="Metallo-depent_PP-like"/>
</dbReference>
<feature type="domain" description="Calcineurin-like phosphoesterase" evidence="2">
    <location>
        <begin position="8"/>
        <end position="145"/>
    </location>
</feature>
<dbReference type="EMBL" id="DTBZ01000100">
    <property type="protein sequence ID" value="HGQ18396.1"/>
    <property type="molecule type" value="Genomic_DNA"/>
</dbReference>
<proteinExistence type="inferred from homology"/>
<dbReference type="SUPFAM" id="SSF56300">
    <property type="entry name" value="Metallo-dependent phosphatases"/>
    <property type="match status" value="1"/>
</dbReference>
<reference evidence="3" key="1">
    <citation type="journal article" date="2020" name="mSystems">
        <title>Genome- and Community-Level Interaction Insights into Carbon Utilization and Element Cycling Functions of Hydrothermarchaeota in Hydrothermal Sediment.</title>
        <authorList>
            <person name="Zhou Z."/>
            <person name="Liu Y."/>
            <person name="Xu W."/>
            <person name="Pan J."/>
            <person name="Luo Z.H."/>
            <person name="Li M."/>
        </authorList>
    </citation>
    <scope>NUCLEOTIDE SEQUENCE [LARGE SCALE GENOMIC DNA]</scope>
    <source>
        <strain evidence="3">SpSt-618</strain>
        <strain evidence="4">SpSt-657</strain>
    </source>
</reference>
<sequence>MGDAIYGLVIGDSHIHERADEFPPKFVEYFKSKRYDFVIHTGDLVDYDVLEYVKNLAGRAYVVQGNMDYLDLPEQEVFEVFGIMIGVIHGDQVRPRGNIAGLTKIGRSLGVSILISGHTHTPFILFDSGILHINPGSVTGVWGGGGGLMVPSYIELRIQRDRNVSVLLYQLTNDRIAMVREENILFTI</sequence>
<accession>A0A7J3I971</accession>
<dbReference type="EMBL" id="DTAI01000184">
    <property type="protein sequence ID" value="HGN37125.1"/>
    <property type="molecule type" value="Genomic_DNA"/>
</dbReference>
<dbReference type="InterPro" id="IPR000979">
    <property type="entry name" value="Phosphodiesterase_MJ0936/Vps29"/>
</dbReference>
<dbReference type="InterPro" id="IPR024654">
    <property type="entry name" value="Calcineurin-like_PHP_lpxH"/>
</dbReference>
<evidence type="ECO:0000256" key="1">
    <source>
        <dbReference type="RuleBase" id="RU362039"/>
    </source>
</evidence>
<gene>
    <name evidence="3" type="ORF">ENT87_06225</name>
    <name evidence="4" type="ORF">ENU30_05430</name>
</gene>
<protein>
    <recommendedName>
        <fullName evidence="1">Phosphoesterase</fullName>
        <ecNumber evidence="1">3.1.4.-</ecNumber>
    </recommendedName>
</protein>
<evidence type="ECO:0000313" key="3">
    <source>
        <dbReference type="EMBL" id="HGN37125.1"/>
    </source>
</evidence>
<comment type="similarity">
    <text evidence="1">Belongs to the metallophosphoesterase superfamily. YfcE family.</text>
</comment>
<comment type="caution">
    <text evidence="3">The sequence shown here is derived from an EMBL/GenBank/DDBJ whole genome shotgun (WGS) entry which is preliminary data.</text>
</comment>
<dbReference type="GO" id="GO:0016787">
    <property type="term" value="F:hydrolase activity"/>
    <property type="evidence" value="ECO:0007669"/>
    <property type="project" value="UniProtKB-UniRule"/>
</dbReference>
<dbReference type="EC" id="3.1.4.-" evidence="1"/>
<dbReference type="AlphaFoldDB" id="A0A7J3I971"/>
<keyword evidence="1" id="KW-0479">Metal-binding</keyword>
<dbReference type="PANTHER" id="PTHR11124">
    <property type="entry name" value="VACUOLAR SORTING PROTEIN VPS29"/>
    <property type="match status" value="1"/>
</dbReference>
<name>A0A7J3I971_9CREN</name>
<evidence type="ECO:0000313" key="4">
    <source>
        <dbReference type="EMBL" id="HGQ18396.1"/>
    </source>
</evidence>
<dbReference type="Gene3D" id="3.60.21.10">
    <property type="match status" value="1"/>
</dbReference>
<evidence type="ECO:0000259" key="2">
    <source>
        <dbReference type="Pfam" id="PF12850"/>
    </source>
</evidence>
<dbReference type="NCBIfam" id="TIGR00040">
    <property type="entry name" value="yfcE"/>
    <property type="match status" value="1"/>
</dbReference>
<comment type="cofactor">
    <cofactor evidence="1">
        <name>a divalent metal cation</name>
        <dbReference type="ChEBI" id="CHEBI:60240"/>
    </cofactor>
</comment>
<organism evidence="3">
    <name type="scientific">Ignisphaera aggregans</name>
    <dbReference type="NCBI Taxonomy" id="334771"/>
    <lineage>
        <taxon>Archaea</taxon>
        <taxon>Thermoproteota</taxon>
        <taxon>Thermoprotei</taxon>
        <taxon>Desulfurococcales</taxon>
        <taxon>Desulfurococcaceae</taxon>
        <taxon>Ignisphaera</taxon>
    </lineage>
</organism>